<feature type="domain" description="PEP-utilising enzyme mobile" evidence="4">
    <location>
        <begin position="267"/>
        <end position="337"/>
    </location>
</feature>
<dbReference type="SUPFAM" id="SSF52009">
    <property type="entry name" value="Phosphohistidine domain"/>
    <property type="match status" value="1"/>
</dbReference>
<evidence type="ECO:0000256" key="2">
    <source>
        <dbReference type="ARBA" id="ARBA00022741"/>
    </source>
</evidence>
<dbReference type="PANTHER" id="PTHR43030:SF1">
    <property type="entry name" value="PHOSPHOENOLPYRUVATE SYNTHASE"/>
    <property type="match status" value="1"/>
</dbReference>
<dbReference type="PANTHER" id="PTHR43030">
    <property type="entry name" value="PHOSPHOENOLPYRUVATE SYNTHASE"/>
    <property type="match status" value="1"/>
</dbReference>
<evidence type="ECO:0000256" key="3">
    <source>
        <dbReference type="ARBA" id="ARBA00022840"/>
    </source>
</evidence>
<comment type="similarity">
    <text evidence="1">Belongs to the PEP-utilizing enzyme family.</text>
</comment>
<name>A0A8T5GGM9_9ARCH</name>
<dbReference type="Proteomes" id="UP000722459">
    <property type="component" value="Unassembled WGS sequence"/>
</dbReference>
<dbReference type="Gene3D" id="3.50.30.10">
    <property type="entry name" value="Phosphohistidine domain"/>
    <property type="match status" value="1"/>
</dbReference>
<evidence type="ECO:0000313" key="6">
    <source>
        <dbReference type="Proteomes" id="UP000722459"/>
    </source>
</evidence>
<reference evidence="5" key="1">
    <citation type="journal article" date="2021" name="ISME J.">
        <title>Mercury methylation by metabolically versatile and cosmopolitan marine bacteria.</title>
        <authorList>
            <person name="Lin H."/>
            <person name="Ascher D.B."/>
            <person name="Myung Y."/>
            <person name="Lamborg C.H."/>
            <person name="Hallam S.J."/>
            <person name="Gionfriddo C.M."/>
            <person name="Holt K.E."/>
            <person name="Moreau J.W."/>
        </authorList>
    </citation>
    <scope>NUCLEOTIDE SEQUENCE</scope>
    <source>
        <strain evidence="5">SI075_bin30</strain>
    </source>
</reference>
<dbReference type="AlphaFoldDB" id="A0A8T5GGM9"/>
<proteinExistence type="inferred from homology"/>
<keyword evidence="3" id="KW-0067">ATP-binding</keyword>
<evidence type="ECO:0000256" key="1">
    <source>
        <dbReference type="ARBA" id="ARBA00007837"/>
    </source>
</evidence>
<gene>
    <name evidence="5" type="ORF">HON47_05330</name>
</gene>
<keyword evidence="2" id="KW-0547">Nucleotide-binding</keyword>
<dbReference type="InterPro" id="IPR008279">
    <property type="entry name" value="PEP-util_enz_mobile_dom"/>
</dbReference>
<dbReference type="GO" id="GO:0008986">
    <property type="term" value="F:pyruvate, water dikinase activity"/>
    <property type="evidence" value="ECO:0007669"/>
    <property type="project" value="InterPro"/>
</dbReference>
<sequence length="342" mass="39687">MKLTFIAKEYMLPAFLTLSVKYYLSKYVVITRNDYSEIFYLDNDGEIEREYGKKFFSKKENYNSFIKDLEEKITYSKEFRENFLVEKNIEKKKLIDFFFDSLSKFSIVELQYMKTEEYYFKDLTYGGEVSKEDIELIGKLRLGLREEAEKFFDCLEDIAKVIEETFFLGAGDLFYYKISEIKELLTGKVVEDSKVLARRKMFVVVFDKNEIKMLEDIESKEIIGVLEKRQPKSSLRGMVAYKEKAVGLVRVIRHDKFDLANELEELKAGEILVTEMTRPQVVPYLKKVAGIVTDEGGVLCHAAIISREMKISCIVGTRDATVVLKTGDRVELDPDTGIVKIL</sequence>
<dbReference type="EMBL" id="JABJNZ010000066">
    <property type="protein sequence ID" value="MBT4870970.1"/>
    <property type="molecule type" value="Genomic_DNA"/>
</dbReference>
<accession>A0A8T5GGM9</accession>
<dbReference type="InterPro" id="IPR036637">
    <property type="entry name" value="Phosphohistidine_dom_sf"/>
</dbReference>
<evidence type="ECO:0000313" key="5">
    <source>
        <dbReference type="EMBL" id="MBT4870970.1"/>
    </source>
</evidence>
<organism evidence="5 6">
    <name type="scientific">Candidatus Iainarchaeum sp</name>
    <dbReference type="NCBI Taxonomy" id="3101447"/>
    <lineage>
        <taxon>Archaea</taxon>
        <taxon>Candidatus Iainarchaeota</taxon>
        <taxon>Candidatus Iainarchaeia</taxon>
        <taxon>Candidatus Iainarchaeales</taxon>
        <taxon>Candidatus Iainarchaeaceae</taxon>
        <taxon>Candidatus Iainarchaeum</taxon>
    </lineage>
</organism>
<protein>
    <recommendedName>
        <fullName evidence="4">PEP-utilising enzyme mobile domain-containing protein</fullName>
    </recommendedName>
</protein>
<comment type="caution">
    <text evidence="5">The sequence shown here is derived from an EMBL/GenBank/DDBJ whole genome shotgun (WGS) entry which is preliminary data.</text>
</comment>
<dbReference type="GO" id="GO:0005524">
    <property type="term" value="F:ATP binding"/>
    <property type="evidence" value="ECO:0007669"/>
    <property type="project" value="UniProtKB-KW"/>
</dbReference>
<dbReference type="InterPro" id="IPR006319">
    <property type="entry name" value="PEP_synth"/>
</dbReference>
<dbReference type="Pfam" id="PF00391">
    <property type="entry name" value="PEP-utilizers"/>
    <property type="match status" value="1"/>
</dbReference>
<evidence type="ECO:0000259" key="4">
    <source>
        <dbReference type="Pfam" id="PF00391"/>
    </source>
</evidence>